<dbReference type="GO" id="GO:0003824">
    <property type="term" value="F:catalytic activity"/>
    <property type="evidence" value="ECO:0007669"/>
    <property type="project" value="InterPro"/>
</dbReference>
<dbReference type="AlphaFoldDB" id="A0A8B8F8B6"/>
<accession>A0A8B8F8B6</accession>
<dbReference type="PANTHER" id="PTHR23227:SF85">
    <property type="entry name" value="CRANIOFACIAL DEVELOPMENT PROTEIN 2"/>
    <property type="match status" value="1"/>
</dbReference>
<organism evidence="2 3">
    <name type="scientific">Sipha flava</name>
    <name type="common">yellow sugarcane aphid</name>
    <dbReference type="NCBI Taxonomy" id="143950"/>
    <lineage>
        <taxon>Eukaryota</taxon>
        <taxon>Metazoa</taxon>
        <taxon>Ecdysozoa</taxon>
        <taxon>Arthropoda</taxon>
        <taxon>Hexapoda</taxon>
        <taxon>Insecta</taxon>
        <taxon>Pterygota</taxon>
        <taxon>Neoptera</taxon>
        <taxon>Paraneoptera</taxon>
        <taxon>Hemiptera</taxon>
        <taxon>Sternorrhyncha</taxon>
        <taxon>Aphidomorpha</taxon>
        <taxon>Aphidoidea</taxon>
        <taxon>Aphididae</taxon>
        <taxon>Sipha</taxon>
    </lineage>
</organism>
<reference evidence="3" key="1">
    <citation type="submission" date="2025-08" db="UniProtKB">
        <authorList>
            <consortium name="RefSeq"/>
        </authorList>
    </citation>
    <scope>IDENTIFICATION</scope>
    <source>
        <tissue evidence="3">Whole body</tissue>
    </source>
</reference>
<dbReference type="InterPro" id="IPR036691">
    <property type="entry name" value="Endo/exonu/phosph_ase_sf"/>
</dbReference>
<dbReference type="SUPFAM" id="SSF56219">
    <property type="entry name" value="DNase I-like"/>
    <property type="match status" value="1"/>
</dbReference>
<dbReference type="CDD" id="cd09076">
    <property type="entry name" value="L1-EN"/>
    <property type="match status" value="1"/>
</dbReference>
<dbReference type="Gene3D" id="3.60.10.10">
    <property type="entry name" value="Endonuclease/exonuclease/phosphatase"/>
    <property type="match status" value="1"/>
</dbReference>
<dbReference type="Proteomes" id="UP000694846">
    <property type="component" value="Unplaced"/>
</dbReference>
<dbReference type="InterPro" id="IPR005135">
    <property type="entry name" value="Endo/exonuclease/phosphatase"/>
</dbReference>
<proteinExistence type="predicted"/>
<sequence>MSIDILGILEVRWPETGDIWSGDYKVIYSGTSVENPGRGGVDIMFRKDIGKKVKSYVQYSERIILVKIETKPKDTIIVQVYMPTSNSNDSQVEEVYEQIEKAIDTIKGEENLIIMGDWNAIVGEGKGERNIMGKYGLGKRNDRGDRLVEFCAKHDLIITNTCFDHHPRRRYTWKMPGDVGRYQIDFIMVKNRFKNQVKDSRSYPGADIDSDHNLVMMKCNLNFKKIKRRGNTNRWQTNKLKEEKVNEKFKEYTNKIKTHEEQDINTR</sequence>
<feature type="domain" description="Endonuclease/exonuclease/phosphatase" evidence="1">
    <location>
        <begin position="4"/>
        <end position="212"/>
    </location>
</feature>
<gene>
    <name evidence="3" type="primary">LOC112680636</name>
</gene>
<dbReference type="OrthoDB" id="10033659at2759"/>
<evidence type="ECO:0000313" key="2">
    <source>
        <dbReference type="Proteomes" id="UP000694846"/>
    </source>
</evidence>
<dbReference type="Pfam" id="PF03372">
    <property type="entry name" value="Exo_endo_phos"/>
    <property type="match status" value="1"/>
</dbReference>
<dbReference type="PANTHER" id="PTHR23227">
    <property type="entry name" value="BUCENTAUR RELATED"/>
    <property type="match status" value="1"/>
</dbReference>
<dbReference type="GeneID" id="112680636"/>
<dbReference type="InterPro" id="IPR027124">
    <property type="entry name" value="Swc5/CFDP1/2"/>
</dbReference>
<evidence type="ECO:0000313" key="3">
    <source>
        <dbReference type="RefSeq" id="XP_025406587.1"/>
    </source>
</evidence>
<dbReference type="RefSeq" id="XP_025406587.1">
    <property type="nucleotide sequence ID" value="XM_025550802.1"/>
</dbReference>
<protein>
    <submittedName>
        <fullName evidence="3">Craniofacial development protein 2-like</fullName>
    </submittedName>
</protein>
<name>A0A8B8F8B6_9HEMI</name>
<keyword evidence="2" id="KW-1185">Reference proteome</keyword>
<evidence type="ECO:0000259" key="1">
    <source>
        <dbReference type="Pfam" id="PF03372"/>
    </source>
</evidence>